<reference evidence="2 3" key="1">
    <citation type="submission" date="2018-07" db="EMBL/GenBank/DDBJ databases">
        <title>A high quality draft genome assembly of the barn swallow (H. rustica rustica).</title>
        <authorList>
            <person name="Formenti G."/>
            <person name="Chiara M."/>
            <person name="Poveda L."/>
            <person name="Francoijs K.-J."/>
            <person name="Bonisoli-Alquati A."/>
            <person name="Canova L."/>
            <person name="Gianfranceschi L."/>
            <person name="Horner D.S."/>
            <person name="Saino N."/>
        </authorList>
    </citation>
    <scope>NUCLEOTIDE SEQUENCE [LARGE SCALE GENOMIC DNA]</scope>
    <source>
        <strain evidence="2">Chelidonia</strain>
        <tissue evidence="2">Blood</tissue>
    </source>
</reference>
<keyword evidence="1" id="KW-0472">Membrane</keyword>
<feature type="transmembrane region" description="Helical" evidence="1">
    <location>
        <begin position="6"/>
        <end position="25"/>
    </location>
</feature>
<dbReference type="EMBL" id="QRBI01000240">
    <property type="protein sequence ID" value="RMB91007.1"/>
    <property type="molecule type" value="Genomic_DNA"/>
</dbReference>
<dbReference type="Proteomes" id="UP000269221">
    <property type="component" value="Unassembled WGS sequence"/>
</dbReference>
<proteinExistence type="predicted"/>
<gene>
    <name evidence="2" type="ORF">DUI87_32605</name>
</gene>
<comment type="caution">
    <text evidence="2">The sequence shown here is derived from an EMBL/GenBank/DDBJ whole genome shotgun (WGS) entry which is preliminary data.</text>
</comment>
<sequence>MSSIILLALLRTLAILGALLILFFLQTLIYPTDKLFLAVAGGSGDPGAEFVSPEPYVTADLFWELPAEGPNVSEASPAGLKNETGLGNISWPLTEQFELMTLLKEALPVIEIELLDKEAPQEIQQAVPVPEENSEALQPTGMIKRFDSAEDTETDPNTLEGMANTGRADKKITQSIFLRGILMAVDYFMILLLAVSVVPAWAKDIKE</sequence>
<dbReference type="AlphaFoldDB" id="A0A3M0IPZ7"/>
<evidence type="ECO:0000313" key="3">
    <source>
        <dbReference type="Proteomes" id="UP000269221"/>
    </source>
</evidence>
<evidence type="ECO:0000313" key="2">
    <source>
        <dbReference type="EMBL" id="RMB91007.1"/>
    </source>
</evidence>
<evidence type="ECO:0000256" key="1">
    <source>
        <dbReference type="SAM" id="Phobius"/>
    </source>
</evidence>
<feature type="transmembrane region" description="Helical" evidence="1">
    <location>
        <begin position="176"/>
        <end position="202"/>
    </location>
</feature>
<keyword evidence="3" id="KW-1185">Reference proteome</keyword>
<name>A0A3M0IPZ7_HIRRU</name>
<protein>
    <submittedName>
        <fullName evidence="2">Uncharacterized protein</fullName>
    </submittedName>
</protein>
<organism evidence="2 3">
    <name type="scientific">Hirundo rustica rustica</name>
    <dbReference type="NCBI Taxonomy" id="333673"/>
    <lineage>
        <taxon>Eukaryota</taxon>
        <taxon>Metazoa</taxon>
        <taxon>Chordata</taxon>
        <taxon>Craniata</taxon>
        <taxon>Vertebrata</taxon>
        <taxon>Euteleostomi</taxon>
        <taxon>Archelosauria</taxon>
        <taxon>Archosauria</taxon>
        <taxon>Dinosauria</taxon>
        <taxon>Saurischia</taxon>
        <taxon>Theropoda</taxon>
        <taxon>Coelurosauria</taxon>
        <taxon>Aves</taxon>
        <taxon>Neognathae</taxon>
        <taxon>Neoaves</taxon>
        <taxon>Telluraves</taxon>
        <taxon>Australaves</taxon>
        <taxon>Passeriformes</taxon>
        <taxon>Sylvioidea</taxon>
        <taxon>Hirundinidae</taxon>
        <taxon>Hirundo</taxon>
    </lineage>
</organism>
<keyword evidence="1" id="KW-1133">Transmembrane helix</keyword>
<keyword evidence="1" id="KW-0812">Transmembrane</keyword>
<dbReference type="OrthoDB" id="9217503at2759"/>
<accession>A0A3M0IPZ7</accession>